<dbReference type="RefSeq" id="WP_408790231.1">
    <property type="nucleotide sequence ID" value="NZ_JBGXBU010000004.1"/>
</dbReference>
<feature type="transmembrane region" description="Helical" evidence="5">
    <location>
        <begin position="389"/>
        <end position="410"/>
    </location>
</feature>
<feature type="transmembrane region" description="Helical" evidence="5">
    <location>
        <begin position="332"/>
        <end position="353"/>
    </location>
</feature>
<dbReference type="PANTHER" id="PTHR43424:SF1">
    <property type="entry name" value="LOCUS PUTATIVE PROTEIN 1-RELATED"/>
    <property type="match status" value="1"/>
</dbReference>
<feature type="transmembrane region" description="Helical" evidence="5">
    <location>
        <begin position="115"/>
        <end position="138"/>
    </location>
</feature>
<evidence type="ECO:0000256" key="5">
    <source>
        <dbReference type="SAM" id="Phobius"/>
    </source>
</evidence>
<organism evidence="6 7">
    <name type="scientific">Aeromonas bivalvium</name>
    <dbReference type="NCBI Taxonomy" id="440079"/>
    <lineage>
        <taxon>Bacteria</taxon>
        <taxon>Pseudomonadati</taxon>
        <taxon>Pseudomonadota</taxon>
        <taxon>Gammaproteobacteria</taxon>
        <taxon>Aeromonadales</taxon>
        <taxon>Aeromonadaceae</taxon>
        <taxon>Aeromonas</taxon>
    </lineage>
</organism>
<feature type="transmembrane region" description="Helical" evidence="5">
    <location>
        <begin position="89"/>
        <end position="109"/>
    </location>
</feature>
<keyword evidence="7" id="KW-1185">Reference proteome</keyword>
<evidence type="ECO:0000313" key="7">
    <source>
        <dbReference type="Proteomes" id="UP001630969"/>
    </source>
</evidence>
<dbReference type="InterPro" id="IPR052556">
    <property type="entry name" value="PolySynth_Transporter"/>
</dbReference>
<comment type="caution">
    <text evidence="6">The sequence shown here is derived from an EMBL/GenBank/DDBJ whole genome shotgun (WGS) entry which is preliminary data.</text>
</comment>
<feature type="transmembrane region" description="Helical" evidence="5">
    <location>
        <begin position="21"/>
        <end position="39"/>
    </location>
</feature>
<name>A0ABW9GQP5_9GAMM</name>
<feature type="transmembrane region" description="Helical" evidence="5">
    <location>
        <begin position="45"/>
        <end position="69"/>
    </location>
</feature>
<dbReference type="PANTHER" id="PTHR43424">
    <property type="entry name" value="LOCUS PUTATIVE PROTEIN 1-RELATED"/>
    <property type="match status" value="1"/>
</dbReference>
<accession>A0ABW9GQP5</accession>
<gene>
    <name evidence="6" type="ORF">ACEUDJ_11445</name>
</gene>
<sequence>MSVTAMKGNLKNIIWALGERAVQILLSMVVTGLIARHFGVELFGAYQLAMSILFVITAMTWLCPAEIFYSRLKENGSLDISVINTSIAYRLAISVTIYIGLLTYVLFSISGANQAYFIMILSLGIIYSEPMGIFRFQLECRGYYYITSRIRLCSLVIKCAMVALLVFMDASPIPILLALILESILVSFGCYAFYKKIDKGYSFKLNTIDKSLMYEIFNDGVKFWFGLICMNAFLKFDRIYMESKLSSSDFGHYAAAFSAFEQFTALATMLLAVLGPILVYRAASDKILKNSMLMLFLFTALGIMGAAVLYMISPLLISILYGDEYIESVPIFDQLVIFSPLVFMDVALSSIIIKNKAAVFFSAKWSCVLLASFLINVIGYTQLGWQAGLLGYIVGWVVAFIFSLTYIIIFQKRKNLEAAI</sequence>
<evidence type="ECO:0000256" key="3">
    <source>
        <dbReference type="ARBA" id="ARBA00022989"/>
    </source>
</evidence>
<evidence type="ECO:0000256" key="1">
    <source>
        <dbReference type="ARBA" id="ARBA00004141"/>
    </source>
</evidence>
<proteinExistence type="predicted"/>
<dbReference type="Pfam" id="PF01943">
    <property type="entry name" value="Polysacc_synt"/>
    <property type="match status" value="1"/>
</dbReference>
<feature type="transmembrane region" description="Helical" evidence="5">
    <location>
        <begin position="254"/>
        <end position="280"/>
    </location>
</feature>
<feature type="transmembrane region" description="Helical" evidence="5">
    <location>
        <begin position="173"/>
        <end position="194"/>
    </location>
</feature>
<evidence type="ECO:0000313" key="6">
    <source>
        <dbReference type="EMBL" id="MFM4893476.1"/>
    </source>
</evidence>
<evidence type="ECO:0000256" key="2">
    <source>
        <dbReference type="ARBA" id="ARBA00022692"/>
    </source>
</evidence>
<reference evidence="6 7" key="1">
    <citation type="submission" date="2024-09" db="EMBL/GenBank/DDBJ databases">
        <title>Aeromonas strains Genome sequencing and assembly.</title>
        <authorList>
            <person name="Hu X."/>
            <person name="Tang B."/>
        </authorList>
    </citation>
    <scope>NUCLEOTIDE SEQUENCE [LARGE SCALE GENOMIC DNA]</scope>
    <source>
        <strain evidence="6 7">NB23SCDHY001</strain>
    </source>
</reference>
<dbReference type="EMBL" id="JBGXBU010000004">
    <property type="protein sequence ID" value="MFM4893476.1"/>
    <property type="molecule type" value="Genomic_DNA"/>
</dbReference>
<dbReference type="GeneID" id="97220722"/>
<feature type="transmembrane region" description="Helical" evidence="5">
    <location>
        <begin position="365"/>
        <end position="383"/>
    </location>
</feature>
<keyword evidence="3 5" id="KW-1133">Transmembrane helix</keyword>
<evidence type="ECO:0000256" key="4">
    <source>
        <dbReference type="ARBA" id="ARBA00023136"/>
    </source>
</evidence>
<keyword evidence="4 5" id="KW-0472">Membrane</keyword>
<comment type="subcellular location">
    <subcellularLocation>
        <location evidence="1">Membrane</location>
        <topology evidence="1">Multi-pass membrane protein</topology>
    </subcellularLocation>
</comment>
<protein>
    <submittedName>
        <fullName evidence="6">Oligosaccharide flippase family protein</fullName>
    </submittedName>
</protein>
<feature type="transmembrane region" description="Helical" evidence="5">
    <location>
        <begin position="150"/>
        <end position="167"/>
    </location>
</feature>
<dbReference type="Proteomes" id="UP001630969">
    <property type="component" value="Unassembled WGS sequence"/>
</dbReference>
<keyword evidence="2 5" id="KW-0812">Transmembrane</keyword>
<dbReference type="InterPro" id="IPR002797">
    <property type="entry name" value="Polysacc_synth"/>
</dbReference>
<feature type="transmembrane region" description="Helical" evidence="5">
    <location>
        <begin position="215"/>
        <end position="234"/>
    </location>
</feature>
<feature type="transmembrane region" description="Helical" evidence="5">
    <location>
        <begin position="292"/>
        <end position="312"/>
    </location>
</feature>